<comment type="caution">
    <text evidence="2">The sequence shown here is derived from an EMBL/GenBank/DDBJ whole genome shotgun (WGS) entry which is preliminary data.</text>
</comment>
<accession>A0A0F9CJA8</accession>
<evidence type="ECO:0000313" key="2">
    <source>
        <dbReference type="EMBL" id="KKL49368.1"/>
    </source>
</evidence>
<dbReference type="AlphaFoldDB" id="A0A0F9CJA8"/>
<organism evidence="2">
    <name type="scientific">marine sediment metagenome</name>
    <dbReference type="NCBI Taxonomy" id="412755"/>
    <lineage>
        <taxon>unclassified sequences</taxon>
        <taxon>metagenomes</taxon>
        <taxon>ecological metagenomes</taxon>
    </lineage>
</organism>
<evidence type="ECO:0000259" key="1">
    <source>
        <dbReference type="Pfam" id="PF04986"/>
    </source>
</evidence>
<reference evidence="2" key="1">
    <citation type="journal article" date="2015" name="Nature">
        <title>Complex archaea that bridge the gap between prokaryotes and eukaryotes.</title>
        <authorList>
            <person name="Spang A."/>
            <person name="Saw J.H."/>
            <person name="Jorgensen S.L."/>
            <person name="Zaremba-Niedzwiedzka K."/>
            <person name="Martijn J."/>
            <person name="Lind A.E."/>
            <person name="van Eijk R."/>
            <person name="Schleper C."/>
            <person name="Guy L."/>
            <person name="Ettema T.J."/>
        </authorList>
    </citation>
    <scope>NUCLEOTIDE SEQUENCE</scope>
</reference>
<feature type="domain" description="Transposase IS801/IS1294" evidence="1">
    <location>
        <begin position="28"/>
        <end position="63"/>
    </location>
</feature>
<dbReference type="InterPro" id="IPR007069">
    <property type="entry name" value="Transposase_32"/>
</dbReference>
<protein>
    <recommendedName>
        <fullName evidence="1">Transposase IS801/IS1294 domain-containing protein</fullName>
    </recommendedName>
</protein>
<name>A0A0F9CJA8_9ZZZZ</name>
<dbReference type="Pfam" id="PF04986">
    <property type="entry name" value="Y2_Tnp"/>
    <property type="match status" value="1"/>
</dbReference>
<dbReference type="EMBL" id="LAZR01032980">
    <property type="protein sequence ID" value="KKL49368.1"/>
    <property type="molecule type" value="Genomic_DNA"/>
</dbReference>
<sequence>MKTLAKTYNTTAVRYIINEAAKTTVKTGAIISYQSFGDLVRSNPHYHCIFLEGGIDDEGCFHNLPIKDTVGVSTSITGCRSVQKTNDKISCPQRVA</sequence>
<proteinExistence type="predicted"/>
<gene>
    <name evidence="2" type="ORF">LCGC14_2316200</name>
</gene>